<evidence type="ECO:0000313" key="2">
    <source>
        <dbReference type="EMBL" id="RIO46995.1"/>
    </source>
</evidence>
<dbReference type="InterPro" id="IPR005149">
    <property type="entry name" value="Tscrpt_reg_PadR_N"/>
</dbReference>
<dbReference type="Proteomes" id="UP000285625">
    <property type="component" value="Unassembled WGS sequence"/>
</dbReference>
<dbReference type="HOGENOM" id="CLU_063440_3_2_9"/>
<feature type="domain" description="Transcription regulator PadR N-terminal" evidence="1">
    <location>
        <begin position="18"/>
        <end position="87"/>
    </location>
</feature>
<name>A0A0A8HSZ3_STAHY</name>
<dbReference type="KEGG" id="shu:SHYC_11855"/>
<dbReference type="AlphaFoldDB" id="A0A0A8HSZ3"/>
<organism evidence="2 3">
    <name type="scientific">Staphylococcus hyicus</name>
    <dbReference type="NCBI Taxonomy" id="1284"/>
    <lineage>
        <taxon>Bacteria</taxon>
        <taxon>Bacillati</taxon>
        <taxon>Bacillota</taxon>
        <taxon>Bacilli</taxon>
        <taxon>Bacillales</taxon>
        <taxon>Staphylococcaceae</taxon>
        <taxon>Staphylococcus</taxon>
    </lineage>
</organism>
<protein>
    <submittedName>
        <fullName evidence="2">PadR family transcriptional regulator</fullName>
    </submittedName>
</protein>
<reference evidence="2 3" key="1">
    <citation type="journal article" date="2016" name="Front. Microbiol.">
        <title>Comprehensive Phylogenetic Analysis of Bovine Non-aureus Staphylococci Species Based on Whole-Genome Sequencing.</title>
        <authorList>
            <person name="Naushad S."/>
            <person name="Barkema H.W."/>
            <person name="Luby C."/>
            <person name="Condas L.A."/>
            <person name="Nobrega D.B."/>
            <person name="Carson D.A."/>
            <person name="De Buck J."/>
        </authorList>
    </citation>
    <scope>NUCLEOTIDE SEQUENCE [LARGE SCALE GENOMIC DNA]</scope>
    <source>
        <strain evidence="2 3">SNUC 5959</strain>
    </source>
</reference>
<dbReference type="EMBL" id="QXVO01000006">
    <property type="protein sequence ID" value="RIO46995.1"/>
    <property type="molecule type" value="Genomic_DNA"/>
</dbReference>
<accession>A0A0A8HSZ3</accession>
<evidence type="ECO:0000259" key="1">
    <source>
        <dbReference type="Pfam" id="PF03551"/>
    </source>
</evidence>
<dbReference type="InterPro" id="IPR052509">
    <property type="entry name" value="Metal_resp_DNA-bind_regulator"/>
</dbReference>
<comment type="caution">
    <text evidence="2">The sequence shown here is derived from an EMBL/GenBank/DDBJ whole genome shotgun (WGS) entry which is preliminary data.</text>
</comment>
<dbReference type="PANTHER" id="PTHR33169:SF14">
    <property type="entry name" value="TRANSCRIPTIONAL REGULATOR RV3488"/>
    <property type="match status" value="1"/>
</dbReference>
<dbReference type="InterPro" id="IPR036388">
    <property type="entry name" value="WH-like_DNA-bd_sf"/>
</dbReference>
<dbReference type="GeneID" id="41074134"/>
<dbReference type="Gene3D" id="1.10.10.10">
    <property type="entry name" value="Winged helix-like DNA-binding domain superfamily/Winged helix DNA-binding domain"/>
    <property type="match status" value="1"/>
</dbReference>
<dbReference type="Pfam" id="PF03551">
    <property type="entry name" value="PadR"/>
    <property type="match status" value="1"/>
</dbReference>
<dbReference type="InterPro" id="IPR036390">
    <property type="entry name" value="WH_DNA-bd_sf"/>
</dbReference>
<dbReference type="PANTHER" id="PTHR33169">
    <property type="entry name" value="PADR-FAMILY TRANSCRIPTIONAL REGULATOR"/>
    <property type="match status" value="1"/>
</dbReference>
<sequence length="100" mass="11825">MKSKLERRMFLGFIYIHILHHALEAPIYGSWMIEELREHGYDMSAGTLYPILHRMEDEGLLETEKVIVNAHQRIHYQCTPFGAQMLQKSKRKLSELLNEI</sequence>
<proteinExistence type="predicted"/>
<gene>
    <name evidence="2" type="ORF">BUZ57_03135</name>
</gene>
<dbReference type="STRING" id="1284.SHYC_11855"/>
<evidence type="ECO:0000313" key="3">
    <source>
        <dbReference type="Proteomes" id="UP000285625"/>
    </source>
</evidence>
<dbReference type="SUPFAM" id="SSF46785">
    <property type="entry name" value="Winged helix' DNA-binding domain"/>
    <property type="match status" value="1"/>
</dbReference>
<dbReference type="RefSeq" id="WP_039647322.1">
    <property type="nucleotide sequence ID" value="NZ_CP008747.1"/>
</dbReference>